<dbReference type="GO" id="GO:0005615">
    <property type="term" value="C:extracellular space"/>
    <property type="evidence" value="ECO:0007669"/>
    <property type="project" value="TreeGrafter"/>
</dbReference>
<evidence type="ECO:0000259" key="3">
    <source>
        <dbReference type="PROSITE" id="PS50184"/>
    </source>
</evidence>
<dbReference type="InterPro" id="IPR052278">
    <property type="entry name" value="Chordin-like_regulators"/>
</dbReference>
<dbReference type="SUPFAM" id="SSF57603">
    <property type="entry name" value="FnI-like domain"/>
    <property type="match status" value="4"/>
</dbReference>
<dbReference type="InterPro" id="IPR010895">
    <property type="entry name" value="CHRD"/>
</dbReference>
<dbReference type="GO" id="GO:0009953">
    <property type="term" value="P:dorsal/ventral pattern formation"/>
    <property type="evidence" value="ECO:0007669"/>
    <property type="project" value="TreeGrafter"/>
</dbReference>
<dbReference type="SMART" id="SM00214">
    <property type="entry name" value="VWC"/>
    <property type="match status" value="4"/>
</dbReference>
<feature type="domain" description="VWFC" evidence="3">
    <location>
        <begin position="509"/>
        <end position="574"/>
    </location>
</feature>
<evidence type="ECO:0000256" key="1">
    <source>
        <dbReference type="PROSITE-ProRule" id="PRU00230"/>
    </source>
</evidence>
<reference evidence="6" key="4">
    <citation type="journal article" date="2022" name="Res Sq">
        <title>Comparative Genomics Reveals Insights into the Divergent Evolution of Astigmatic Mites and Household Pest Adaptations.</title>
        <authorList>
            <person name="Xiong Q."/>
            <person name="Wan A.T.-Y."/>
            <person name="Liu X.-Y."/>
            <person name="Fung C.S.-H."/>
            <person name="Xiao X."/>
            <person name="Malainual N."/>
            <person name="Hou J."/>
            <person name="Wang L."/>
            <person name="Wang M."/>
            <person name="Yang K."/>
            <person name="Cui Y."/>
            <person name="Leung E."/>
            <person name="Nong W."/>
            <person name="Shin S.-K."/>
            <person name="Au S."/>
            <person name="Jeong K.Y."/>
            <person name="Chew F.T."/>
            <person name="Hui J."/>
            <person name="Leung T.F."/>
            <person name="Tungtrongchitr A."/>
            <person name="Zhong N."/>
            <person name="Liu Z."/>
            <person name="Tsui S."/>
        </authorList>
    </citation>
    <scope>NUCLEOTIDE SEQUENCE</scope>
    <source>
        <strain evidence="6">Derf</strain>
        <tissue evidence="6">Whole organism</tissue>
    </source>
</reference>
<gene>
    <name evidence="6" type="ORF">DERF_003397</name>
    <name evidence="5" type="ORF">HUG17_5352</name>
</gene>
<evidence type="ECO:0000313" key="5">
    <source>
        <dbReference type="EMBL" id="KAH7642307.1"/>
    </source>
</evidence>
<sequence>MAFLFINLLLKIYLLTILWSNQYIEYVAAKLPLMEDYVVAPKVSQQTQCVFDKDVYEIGEKWKPTIEPFGVYYCILCECIAVQRKNNEGDNRVVAKVHCRNFKNDCPKPTCNNPVLLPERCCKSCPGDVNNIEDLIASQKMEEALLMKNFRKKFYALLSSKSSTAPTNMTATTRAFFHLNKQRLAFIIKTTSHHKPTYIRFQDLDDTIIEEYIVLGNKSNGSNNQYVVFGSWKKVPKPYRAMIRNRHLKISISFNKDFNMKSSLVGVIRKHNTANSAIQEMWNDQNLYYELLESGEFGKNKIFQNMLNATSFVSYEDRNSLDRKAMMDQSAYPSMNSINSNYKCYYEAQIYDEGAQWKNHNDDCEMCFCQRGRVKCESEICLKLRCKEQIRVPGQCCPICKNKLAHYSSKRNQSCYFEGEKRSHLIGSRWHPYIPPFGFDRCTVCMCTKLAQIECKRNECPPLPCAERDAYRENPMDCCKKCRASTRSMESMSDQASNDDNIEQALATGSCRFRGKIYANGDEWNPAVDPYGEISCIKCRCKDGLHKCQRLKCKPSPPGCQKILIRGECCPVCADEQPKLLASDNTFITGRRRLSAKTSRIRY</sequence>
<evidence type="ECO:0000259" key="4">
    <source>
        <dbReference type="PROSITE" id="PS50933"/>
    </source>
</evidence>
<dbReference type="PROSITE" id="PS50184">
    <property type="entry name" value="VWFC_2"/>
    <property type="match status" value="2"/>
</dbReference>
<dbReference type="Pfam" id="PF00093">
    <property type="entry name" value="VWC"/>
    <property type="match status" value="2"/>
</dbReference>
<feature type="domain" description="CHRD" evidence="4">
    <location>
        <begin position="150"/>
        <end position="273"/>
    </location>
</feature>
<dbReference type="EMBL" id="ASGP02000001">
    <property type="protein sequence ID" value="KAH9529516.1"/>
    <property type="molecule type" value="Genomic_DNA"/>
</dbReference>
<accession>A0A922IDH8</accession>
<dbReference type="Pfam" id="PF23334">
    <property type="entry name" value="VWC2L_2nd"/>
    <property type="match status" value="1"/>
</dbReference>
<feature type="signal peptide" evidence="2">
    <location>
        <begin position="1"/>
        <end position="29"/>
    </location>
</feature>
<name>A0A922IDH8_DERFA</name>
<reference evidence="5" key="2">
    <citation type="submission" date="2020-06" db="EMBL/GenBank/DDBJ databases">
        <authorList>
            <person name="Ji K."/>
            <person name="Li J."/>
        </authorList>
    </citation>
    <scope>NUCLEOTIDE SEQUENCE</scope>
    <source>
        <strain evidence="5">JKM2019</strain>
        <tissue evidence="5">Whole body</tissue>
    </source>
</reference>
<dbReference type="AlphaFoldDB" id="A0A922IDH8"/>
<reference evidence="5" key="3">
    <citation type="journal article" date="2021" name="World Allergy Organ. J.">
        <title>Chromosome-level assembly of Dermatophagoides farinae genome and transcriptome reveals two novel allergens Der f 37 and Der f 39.</title>
        <authorList>
            <person name="Chen J."/>
            <person name="Cai Z."/>
            <person name="Fan D."/>
            <person name="Hu J."/>
            <person name="Hou Y."/>
            <person name="He Y."/>
            <person name="Zhang Z."/>
            <person name="Zhao Z."/>
            <person name="Gao P."/>
            <person name="Hu W."/>
            <person name="Sun J."/>
            <person name="Li J."/>
            <person name="Ji K."/>
        </authorList>
    </citation>
    <scope>NUCLEOTIDE SEQUENCE</scope>
    <source>
        <strain evidence="5">JKM2019</strain>
    </source>
</reference>
<dbReference type="GO" id="GO:0036122">
    <property type="term" value="F:BMP binding"/>
    <property type="evidence" value="ECO:0007669"/>
    <property type="project" value="TreeGrafter"/>
</dbReference>
<dbReference type="PANTHER" id="PTHR46526">
    <property type="entry name" value="CHORDIN"/>
    <property type="match status" value="1"/>
</dbReference>
<dbReference type="EMBL" id="SDOV01000004">
    <property type="protein sequence ID" value="KAH7642307.1"/>
    <property type="molecule type" value="Genomic_DNA"/>
</dbReference>
<dbReference type="InterPro" id="IPR001007">
    <property type="entry name" value="VWF_dom"/>
</dbReference>
<keyword evidence="1" id="KW-0217">Developmental protein</keyword>
<dbReference type="GO" id="GO:0030514">
    <property type="term" value="P:negative regulation of BMP signaling pathway"/>
    <property type="evidence" value="ECO:0007669"/>
    <property type="project" value="TreeGrafter"/>
</dbReference>
<organism evidence="6 7">
    <name type="scientific">Dermatophagoides farinae</name>
    <name type="common">American house dust mite</name>
    <dbReference type="NCBI Taxonomy" id="6954"/>
    <lineage>
        <taxon>Eukaryota</taxon>
        <taxon>Metazoa</taxon>
        <taxon>Ecdysozoa</taxon>
        <taxon>Arthropoda</taxon>
        <taxon>Chelicerata</taxon>
        <taxon>Arachnida</taxon>
        <taxon>Acari</taxon>
        <taxon>Acariformes</taxon>
        <taxon>Sarcoptiformes</taxon>
        <taxon>Astigmata</taxon>
        <taxon>Psoroptidia</taxon>
        <taxon>Analgoidea</taxon>
        <taxon>Pyroglyphidae</taxon>
        <taxon>Dermatophagoidinae</taxon>
        <taxon>Dermatophagoides</taxon>
    </lineage>
</organism>
<reference evidence="6" key="1">
    <citation type="submission" date="2013-05" db="EMBL/GenBank/DDBJ databases">
        <authorList>
            <person name="Yim A.K.Y."/>
            <person name="Chan T.F."/>
            <person name="Ji K.M."/>
            <person name="Liu X.Y."/>
            <person name="Zhou J.W."/>
            <person name="Li R.Q."/>
            <person name="Yang K.Y."/>
            <person name="Li J."/>
            <person name="Li M."/>
            <person name="Law P.T.W."/>
            <person name="Wu Y.L."/>
            <person name="Cai Z.L."/>
            <person name="Qin H."/>
            <person name="Bao Y."/>
            <person name="Leung R.K.K."/>
            <person name="Ng P.K.S."/>
            <person name="Zou J."/>
            <person name="Zhong X.J."/>
            <person name="Ran P.X."/>
            <person name="Zhong N.S."/>
            <person name="Liu Z.G."/>
            <person name="Tsui S.K.W."/>
        </authorList>
    </citation>
    <scope>NUCLEOTIDE SEQUENCE</scope>
    <source>
        <strain evidence="6">Derf</strain>
        <tissue evidence="6">Whole organism</tissue>
    </source>
</reference>
<keyword evidence="2" id="KW-0732">Signal</keyword>
<dbReference type="PANTHER" id="PTHR46526:SF1">
    <property type="entry name" value="CHORDIN"/>
    <property type="match status" value="1"/>
</dbReference>
<evidence type="ECO:0000256" key="2">
    <source>
        <dbReference type="SAM" id="SignalP"/>
    </source>
</evidence>
<proteinExistence type="predicted"/>
<feature type="chain" id="PRO_5038324727" evidence="2">
    <location>
        <begin position="30"/>
        <end position="603"/>
    </location>
</feature>
<feature type="domain" description="VWFC" evidence="3">
    <location>
        <begin position="342"/>
        <end position="401"/>
    </location>
</feature>
<comment type="caution">
    <text evidence="6">The sequence shown here is derived from an EMBL/GenBank/DDBJ whole genome shotgun (WGS) entry which is preliminary data.</text>
</comment>
<dbReference type="Gene3D" id="6.20.200.20">
    <property type="match status" value="2"/>
</dbReference>
<evidence type="ECO:0000313" key="6">
    <source>
        <dbReference type="EMBL" id="KAH9529516.1"/>
    </source>
</evidence>
<protein>
    <submittedName>
        <fullName evidence="5">von willebrand factor type c domain containing protein</fullName>
    </submittedName>
</protein>
<dbReference type="Gene3D" id="2.10.70.10">
    <property type="entry name" value="Complement Module, domain 1"/>
    <property type="match status" value="1"/>
</dbReference>
<keyword evidence="7" id="KW-1185">Reference proteome</keyword>
<dbReference type="Proteomes" id="UP000828236">
    <property type="component" value="Unassembled WGS sequence"/>
</dbReference>
<dbReference type="Proteomes" id="UP000790347">
    <property type="component" value="Unassembled WGS sequence"/>
</dbReference>
<evidence type="ECO:0000313" key="7">
    <source>
        <dbReference type="Proteomes" id="UP000790347"/>
    </source>
</evidence>
<dbReference type="PROSITE" id="PS50933">
    <property type="entry name" value="CHRD"/>
    <property type="match status" value="1"/>
</dbReference>